<organism evidence="4 5">
    <name type="scientific">Streptomonospora halophila</name>
    <dbReference type="NCBI Taxonomy" id="427369"/>
    <lineage>
        <taxon>Bacteria</taxon>
        <taxon>Bacillati</taxon>
        <taxon>Actinomycetota</taxon>
        <taxon>Actinomycetes</taxon>
        <taxon>Streptosporangiales</taxon>
        <taxon>Nocardiopsidaceae</taxon>
        <taxon>Streptomonospora</taxon>
    </lineage>
</organism>
<feature type="domain" description="H repeat-associated protein N-terminal" evidence="3">
    <location>
        <begin position="27"/>
        <end position="107"/>
    </location>
</feature>
<evidence type="ECO:0000259" key="3">
    <source>
        <dbReference type="Pfam" id="PF13808"/>
    </source>
</evidence>
<reference evidence="5" key="1">
    <citation type="journal article" date="2019" name="Int. J. Syst. Evol. Microbiol.">
        <title>The Global Catalogue of Microorganisms (GCM) 10K type strain sequencing project: providing services to taxonomists for standard genome sequencing and annotation.</title>
        <authorList>
            <consortium name="The Broad Institute Genomics Platform"/>
            <consortium name="The Broad Institute Genome Sequencing Center for Infectious Disease"/>
            <person name="Wu L."/>
            <person name="Ma J."/>
        </authorList>
    </citation>
    <scope>NUCLEOTIDE SEQUENCE [LARGE SCALE GENOMIC DNA]</scope>
    <source>
        <strain evidence="5">JCM 18123</strain>
    </source>
</reference>
<comment type="caution">
    <text evidence="4">The sequence shown here is derived from an EMBL/GenBank/DDBJ whole genome shotgun (WGS) entry which is preliminary data.</text>
</comment>
<protein>
    <submittedName>
        <fullName evidence="4">ISAs1 family transposase</fullName>
    </submittedName>
</protein>
<dbReference type="Pfam" id="PF13808">
    <property type="entry name" value="DDE_Tnp_1_assoc"/>
    <property type="match status" value="1"/>
</dbReference>
<dbReference type="RefSeq" id="WP_345559512.1">
    <property type="nucleotide sequence ID" value="NZ_BAABIK010000058.1"/>
</dbReference>
<dbReference type="PANTHER" id="PTHR30298">
    <property type="entry name" value="H REPEAT-ASSOCIATED PREDICTED TRANSPOSASE"/>
    <property type="match status" value="1"/>
</dbReference>
<name>A0ABP9H386_9ACTN</name>
<evidence type="ECO:0000256" key="1">
    <source>
        <dbReference type="SAM" id="MobiDB-lite"/>
    </source>
</evidence>
<proteinExistence type="predicted"/>
<dbReference type="NCBIfam" id="NF033564">
    <property type="entry name" value="transpos_ISAs1"/>
    <property type="match status" value="1"/>
</dbReference>
<evidence type="ECO:0000313" key="4">
    <source>
        <dbReference type="EMBL" id="GAA4958913.1"/>
    </source>
</evidence>
<dbReference type="InterPro" id="IPR032806">
    <property type="entry name" value="YbfD_N"/>
</dbReference>
<evidence type="ECO:0000259" key="2">
    <source>
        <dbReference type="Pfam" id="PF01609"/>
    </source>
</evidence>
<dbReference type="InterPro" id="IPR051698">
    <property type="entry name" value="Transposase_11-like"/>
</dbReference>
<sequence>MPLQSATRASALSAPTAITDALPGEDQDPRDRRGRRHPLGCILLTALCAVVAGARCLEAIGQWATSAPQHTLARLGARTTSPALDLRQAPSPATIRRVVTALDPAVLIGLSAVEDAAVLIVDGKSLRGSATADSGPAHLLAVAAGGHTAAQVRVGDKTSEIAAVGALLAGLDVAGRVISADALHTQRPTAEHLVGRGADYLLTVKANQPTLFAQVKALPWAQAPVLEATRERAHGRTEVRTAKVLTAPRIAFPHAAQVVRVHRWVRTASTGRVRRSYAYLVTNLPAECVTGGELAHLVRGHWRIEARHYIRDVSFGEDASRVRTGNAPQNMALLRDLATGLLSGLGFASVPASYRWVGYDCFTRPLDLLGIA</sequence>
<dbReference type="InterPro" id="IPR047647">
    <property type="entry name" value="ISAs1_transpos"/>
</dbReference>
<feature type="compositionally biased region" description="Polar residues" evidence="1">
    <location>
        <begin position="1"/>
        <end position="10"/>
    </location>
</feature>
<dbReference type="InterPro" id="IPR002559">
    <property type="entry name" value="Transposase_11"/>
</dbReference>
<dbReference type="EMBL" id="BAABIK010000058">
    <property type="protein sequence ID" value="GAA4958913.1"/>
    <property type="molecule type" value="Genomic_DNA"/>
</dbReference>
<accession>A0ABP9H386</accession>
<dbReference type="Proteomes" id="UP001499993">
    <property type="component" value="Unassembled WGS sequence"/>
</dbReference>
<gene>
    <name evidence="4" type="ORF">GCM10023224_51130</name>
</gene>
<feature type="domain" description="Transposase IS4-like" evidence="2">
    <location>
        <begin position="118"/>
        <end position="335"/>
    </location>
</feature>
<dbReference type="Pfam" id="PF01609">
    <property type="entry name" value="DDE_Tnp_1"/>
    <property type="match status" value="1"/>
</dbReference>
<keyword evidence="5" id="KW-1185">Reference proteome</keyword>
<evidence type="ECO:0000313" key="5">
    <source>
        <dbReference type="Proteomes" id="UP001499993"/>
    </source>
</evidence>
<dbReference type="PANTHER" id="PTHR30298:SF0">
    <property type="entry name" value="PROTEIN YBFL-RELATED"/>
    <property type="match status" value="1"/>
</dbReference>
<feature type="region of interest" description="Disordered" evidence="1">
    <location>
        <begin position="1"/>
        <end position="33"/>
    </location>
</feature>